<evidence type="ECO:0000313" key="5">
    <source>
        <dbReference type="Proteomes" id="UP000749471"/>
    </source>
</evidence>
<evidence type="ECO:0000259" key="3">
    <source>
        <dbReference type="Pfam" id="PF03358"/>
    </source>
</evidence>
<proteinExistence type="predicted"/>
<reference evidence="4 5" key="1">
    <citation type="submission" date="2021-06" db="EMBL/GenBank/DDBJ databases">
        <authorList>
            <person name="Sun Q."/>
            <person name="Li D."/>
        </authorList>
    </citation>
    <scope>NUCLEOTIDE SEQUENCE [LARGE SCALE GENOMIC DNA]</scope>
    <source>
        <strain evidence="4 5">MSJ-40</strain>
    </source>
</reference>
<dbReference type="InterPro" id="IPR051796">
    <property type="entry name" value="ISF_SsuE-like"/>
</dbReference>
<dbReference type="RefSeq" id="WP_216519536.1">
    <property type="nucleotide sequence ID" value="NZ_JAHLPM010000008.1"/>
</dbReference>
<dbReference type="Pfam" id="PF03358">
    <property type="entry name" value="FMN_red"/>
    <property type="match status" value="1"/>
</dbReference>
<keyword evidence="1" id="KW-0285">Flavoprotein</keyword>
<gene>
    <name evidence="4" type="ORF">KQI42_10445</name>
</gene>
<dbReference type="PANTHER" id="PTHR43278">
    <property type="entry name" value="NAD(P)H-DEPENDENT FMN-CONTAINING OXIDOREDUCTASE YWQN-RELATED"/>
    <property type="match status" value="1"/>
</dbReference>
<dbReference type="EMBL" id="JAHLPM010000008">
    <property type="protein sequence ID" value="MBU5438430.1"/>
    <property type="molecule type" value="Genomic_DNA"/>
</dbReference>
<name>A0ABS6E7M2_9FIRM</name>
<keyword evidence="5" id="KW-1185">Reference proteome</keyword>
<dbReference type="Proteomes" id="UP000749471">
    <property type="component" value="Unassembled WGS sequence"/>
</dbReference>
<organism evidence="4 5">
    <name type="scientific">Tissierella simiarum</name>
    <dbReference type="NCBI Taxonomy" id="2841534"/>
    <lineage>
        <taxon>Bacteria</taxon>
        <taxon>Bacillati</taxon>
        <taxon>Bacillota</taxon>
        <taxon>Tissierellia</taxon>
        <taxon>Tissierellales</taxon>
        <taxon>Tissierellaceae</taxon>
        <taxon>Tissierella</taxon>
    </lineage>
</organism>
<protein>
    <submittedName>
        <fullName evidence="4">Flavodoxin family protein</fullName>
    </submittedName>
</protein>
<feature type="domain" description="NADPH-dependent FMN reductase-like" evidence="3">
    <location>
        <begin position="4"/>
        <end position="156"/>
    </location>
</feature>
<evidence type="ECO:0000313" key="4">
    <source>
        <dbReference type="EMBL" id="MBU5438430.1"/>
    </source>
</evidence>
<comment type="caution">
    <text evidence="4">The sequence shown here is derived from an EMBL/GenBank/DDBJ whole genome shotgun (WGS) entry which is preliminary data.</text>
</comment>
<sequence length="247" mass="29080">MSKTKIVAIVGSNNKNSVTNLVMSKLLSNIRNKNQNYTYEILCFSDYDIKYCEGCETCFKRGFCPVDKKDGFAIIRRKLKESDIIFFASPVYGHNVSGIMKTFFDRTTVSCHLLDFAGKLGFTLTTTYSNGQEKVKLYLKDLQRSMGIKNLNNYEYVRAIDSISEFVEINTLKFFKDIELNFGYTDRYLEENFNKFRNMYGQIDEESLLINKINTYEWKYWNEKWIKECRSFQEFAVKNKEIGNQTY</sequence>
<keyword evidence="2" id="KW-0288">FMN</keyword>
<evidence type="ECO:0000256" key="1">
    <source>
        <dbReference type="ARBA" id="ARBA00022630"/>
    </source>
</evidence>
<dbReference type="PANTHER" id="PTHR43278:SF2">
    <property type="entry name" value="IRON-SULFUR FLAVOPROTEIN"/>
    <property type="match status" value="1"/>
</dbReference>
<accession>A0ABS6E7M2</accession>
<evidence type="ECO:0000256" key="2">
    <source>
        <dbReference type="ARBA" id="ARBA00022643"/>
    </source>
</evidence>
<dbReference type="InterPro" id="IPR005025">
    <property type="entry name" value="FMN_Rdtase-like_dom"/>
</dbReference>